<gene>
    <name evidence="2" type="ORF">SAMN05444008_11035</name>
</gene>
<dbReference type="AlphaFoldDB" id="A0A1M5D1U3"/>
<dbReference type="Proteomes" id="UP000184368">
    <property type="component" value="Unassembled WGS sequence"/>
</dbReference>
<dbReference type="EMBL" id="FQUO01000010">
    <property type="protein sequence ID" value="SHF60787.1"/>
    <property type="molecule type" value="Genomic_DNA"/>
</dbReference>
<dbReference type="STRING" id="1302690.BUE76_21295"/>
<accession>A0A1M5D1U3</accession>
<sequence length="432" mass="50917">MLLYAHSITPRLKYVADFLTRYYGHPFKVMANETAYLDSTDPRINYSHQRMSDGELYIKPSPLLSESEKRRFNLHAVAHNGYKVIFESNCDLGFDLFAGIFYLLTRYEEYLPHAKDAYGRFAHEASLAFREEFLHLPLINIWLEDFRTVLEERFPGIELQKPQFSFEPTYDIDLAWAFKFKPFKVRWGRILNHIFRLKFGQARRHIKVLKGKIQDPYDSYEWLDELHRQHNLQPVYFILAAIEKGKYDKNADVHLPQFHQLVHALGSQYTLGMHPSWYSGDHKAALAKEKAVVEKASHQHLHHSRQHYIRMQMPQTYHHLQDLGIQHEYSMGYGTINGFRASVATPYYWYDLEKEQQTNLLIHPFCFMDATAYYQQKQTPEETLAELRELLKTIRSVGGTMSTVWHNHLLGTAPEFEGWREVYAQFVAETGM</sequence>
<dbReference type="InterPro" id="IPR054297">
    <property type="entry name" value="DUF7033"/>
</dbReference>
<keyword evidence="3" id="KW-1185">Reference proteome</keyword>
<evidence type="ECO:0000313" key="3">
    <source>
        <dbReference type="Proteomes" id="UP000184368"/>
    </source>
</evidence>
<evidence type="ECO:0000313" key="2">
    <source>
        <dbReference type="EMBL" id="SHF60787.1"/>
    </source>
</evidence>
<dbReference type="Pfam" id="PF23019">
    <property type="entry name" value="DUF7033"/>
    <property type="match status" value="1"/>
</dbReference>
<dbReference type="RefSeq" id="WP_073044126.1">
    <property type="nucleotide sequence ID" value="NZ_FQUO01000010.1"/>
</dbReference>
<reference evidence="2 3" key="1">
    <citation type="submission" date="2016-11" db="EMBL/GenBank/DDBJ databases">
        <authorList>
            <person name="Jaros S."/>
            <person name="Januszkiewicz K."/>
            <person name="Wedrychowicz H."/>
        </authorList>
    </citation>
    <scope>NUCLEOTIDE SEQUENCE [LARGE SCALE GENOMIC DNA]</scope>
    <source>
        <strain evidence="2 3">DSM 26897</strain>
    </source>
</reference>
<dbReference type="Gene3D" id="3.20.20.370">
    <property type="entry name" value="Glycoside hydrolase/deacetylase"/>
    <property type="match status" value="1"/>
</dbReference>
<evidence type="ECO:0000259" key="1">
    <source>
        <dbReference type="Pfam" id="PF23019"/>
    </source>
</evidence>
<name>A0A1M5D1U3_9BACT</name>
<protein>
    <recommendedName>
        <fullName evidence="1">DUF7033 domain-containing protein</fullName>
    </recommendedName>
</protein>
<feature type="domain" description="DUF7033" evidence="1">
    <location>
        <begin position="93"/>
        <end position="181"/>
    </location>
</feature>
<proteinExistence type="predicted"/>
<dbReference type="CDD" id="cd10931">
    <property type="entry name" value="CE4_u7"/>
    <property type="match status" value="1"/>
</dbReference>
<organism evidence="2 3">
    <name type="scientific">Cnuella takakiae</name>
    <dbReference type="NCBI Taxonomy" id="1302690"/>
    <lineage>
        <taxon>Bacteria</taxon>
        <taxon>Pseudomonadati</taxon>
        <taxon>Bacteroidota</taxon>
        <taxon>Chitinophagia</taxon>
        <taxon>Chitinophagales</taxon>
        <taxon>Chitinophagaceae</taxon>
        <taxon>Cnuella</taxon>
    </lineage>
</organism>
<dbReference type="OrthoDB" id="5573484at2"/>